<evidence type="ECO:0000313" key="1">
    <source>
        <dbReference type="EMBL" id="HIU53057.1"/>
    </source>
</evidence>
<evidence type="ECO:0000313" key="2">
    <source>
        <dbReference type="Proteomes" id="UP000824107"/>
    </source>
</evidence>
<keyword evidence="1" id="KW-0378">Hydrolase</keyword>
<dbReference type="InterPro" id="IPR023214">
    <property type="entry name" value="HAD_sf"/>
</dbReference>
<proteinExistence type="predicted"/>
<accession>A0A9D1M3S7</accession>
<dbReference type="AlphaFoldDB" id="A0A9D1M3S7"/>
<gene>
    <name evidence="1" type="ORF">IAD20_03135</name>
</gene>
<dbReference type="EMBL" id="DVNC01000022">
    <property type="protein sequence ID" value="HIU53057.1"/>
    <property type="molecule type" value="Genomic_DNA"/>
</dbReference>
<sequence length="284" mass="31165">MEQALPELLTRYDTFILDSSLTLISPSGGFYPGVETTLSRLIEQHKQVIVFINHPLPPEACFKESFWQPWIERGVRFFTSGGICLKLLAEQGYFSYFLFGGRLLPGMIFAPEITMAECVYLDLPALPLAFLPAENLIRTPEFPQLGFAPDITPFAPLLREAAAQNKVLYCARPALSETMFVGQRKVISNKAIVDYYRSQGGTAVEVGKPAPAAYEYILRSLPHTGKILCVGAVPEIDVRGAENLKNSGWEVSSLLVGTSEKNAAELSGLSLHPDYTTAGFGLIS</sequence>
<dbReference type="GO" id="GO:0016787">
    <property type="term" value="F:hydrolase activity"/>
    <property type="evidence" value="ECO:0007669"/>
    <property type="project" value="UniProtKB-KW"/>
</dbReference>
<dbReference type="Gene3D" id="3.40.50.1000">
    <property type="entry name" value="HAD superfamily/HAD-like"/>
    <property type="match status" value="2"/>
</dbReference>
<organism evidence="1 2">
    <name type="scientific">Candidatus Scatocola faecipullorum</name>
    <dbReference type="NCBI Taxonomy" id="2840917"/>
    <lineage>
        <taxon>Bacteria</taxon>
        <taxon>Pseudomonadati</taxon>
        <taxon>Pseudomonadota</taxon>
        <taxon>Alphaproteobacteria</taxon>
        <taxon>Rhodospirillales</taxon>
        <taxon>Rhodospirillaceae</taxon>
        <taxon>Rhodospirillaceae incertae sedis</taxon>
        <taxon>Candidatus Scatocola</taxon>
    </lineage>
</organism>
<dbReference type="SUPFAM" id="SSF56784">
    <property type="entry name" value="HAD-like"/>
    <property type="match status" value="1"/>
</dbReference>
<comment type="caution">
    <text evidence="1">The sequence shown here is derived from an EMBL/GenBank/DDBJ whole genome shotgun (WGS) entry which is preliminary data.</text>
</comment>
<dbReference type="InterPro" id="IPR036412">
    <property type="entry name" value="HAD-like_sf"/>
</dbReference>
<dbReference type="Proteomes" id="UP000824107">
    <property type="component" value="Unassembled WGS sequence"/>
</dbReference>
<reference evidence="1" key="2">
    <citation type="journal article" date="2021" name="PeerJ">
        <title>Extensive microbial diversity within the chicken gut microbiome revealed by metagenomics and culture.</title>
        <authorList>
            <person name="Gilroy R."/>
            <person name="Ravi A."/>
            <person name="Getino M."/>
            <person name="Pursley I."/>
            <person name="Horton D.L."/>
            <person name="Alikhan N.F."/>
            <person name="Baker D."/>
            <person name="Gharbi K."/>
            <person name="Hall N."/>
            <person name="Watson M."/>
            <person name="Adriaenssens E.M."/>
            <person name="Foster-Nyarko E."/>
            <person name="Jarju S."/>
            <person name="Secka A."/>
            <person name="Antonio M."/>
            <person name="Oren A."/>
            <person name="Chaudhuri R.R."/>
            <person name="La Ragione R."/>
            <person name="Hildebrand F."/>
            <person name="Pallen M.J."/>
        </authorList>
    </citation>
    <scope>NUCLEOTIDE SEQUENCE</scope>
    <source>
        <strain evidence="1">ChiW3-316</strain>
    </source>
</reference>
<name>A0A9D1M3S7_9PROT</name>
<reference evidence="1" key="1">
    <citation type="submission" date="2020-10" db="EMBL/GenBank/DDBJ databases">
        <authorList>
            <person name="Gilroy R."/>
        </authorList>
    </citation>
    <scope>NUCLEOTIDE SEQUENCE</scope>
    <source>
        <strain evidence="1">ChiW3-316</strain>
    </source>
</reference>
<protein>
    <submittedName>
        <fullName evidence="1">HAD hydrolase-like protein</fullName>
    </submittedName>
</protein>